<organism evidence="2 3">
    <name type="scientific">Geodia barretti</name>
    <name type="common">Barrett's horny sponge</name>
    <dbReference type="NCBI Taxonomy" id="519541"/>
    <lineage>
        <taxon>Eukaryota</taxon>
        <taxon>Metazoa</taxon>
        <taxon>Porifera</taxon>
        <taxon>Demospongiae</taxon>
        <taxon>Heteroscleromorpha</taxon>
        <taxon>Tetractinellida</taxon>
        <taxon>Astrophorina</taxon>
        <taxon>Geodiidae</taxon>
        <taxon>Geodia</taxon>
    </lineage>
</organism>
<feature type="transmembrane region" description="Helical" evidence="1">
    <location>
        <begin position="331"/>
        <end position="350"/>
    </location>
</feature>
<accession>A0AA35S6Z3</accession>
<evidence type="ECO:0000256" key="1">
    <source>
        <dbReference type="SAM" id="Phobius"/>
    </source>
</evidence>
<evidence type="ECO:0000313" key="3">
    <source>
        <dbReference type="Proteomes" id="UP001174909"/>
    </source>
</evidence>
<feature type="transmembrane region" description="Helical" evidence="1">
    <location>
        <begin position="24"/>
        <end position="46"/>
    </location>
</feature>
<dbReference type="EMBL" id="CASHTH010002031">
    <property type="protein sequence ID" value="CAI8023793.1"/>
    <property type="molecule type" value="Genomic_DNA"/>
</dbReference>
<feature type="transmembrane region" description="Helical" evidence="1">
    <location>
        <begin position="254"/>
        <end position="277"/>
    </location>
</feature>
<feature type="transmembrane region" description="Helical" evidence="1">
    <location>
        <begin position="297"/>
        <end position="319"/>
    </location>
</feature>
<comment type="caution">
    <text evidence="2">The sequence shown here is derived from an EMBL/GenBank/DDBJ whole genome shotgun (WGS) entry which is preliminary data.</text>
</comment>
<feature type="transmembrane region" description="Helical" evidence="1">
    <location>
        <begin position="190"/>
        <end position="212"/>
    </location>
</feature>
<sequence length="369" mass="42605">MTKCEFDDDLLLQSTTDKLVMARGYTAVGTLVISLVFFSFAFANLYRKYARFHKECACCSRFFVDYFANPFFLLALISLLPLVSYVLILPRYSHVGAKYDDKHCKLPGYLLLWFESSETLGLAAFSVYLLLYIEFHTKKSAMLQPREYEPIMRRNRLRLGRNNYGTQQTDEVEYMARIPKATWPYWCHRGFSILVFAIIILVCGLYTCPYIVKKQGPSGEGVSEDEEFKYGLDGPWCWIKPAEAQKHFWFLEEWMYMGLGSVALLAAFAVLLCAILLPQNSRVRIICRCPKWDKTIIVPFLIFFLYFVLQFALMAVEILVRICHNSDSALWFTYAIGKPLSKILVVWAALQLMSTSYRMGGREVIVAET</sequence>
<reference evidence="2" key="1">
    <citation type="submission" date="2023-03" db="EMBL/GenBank/DDBJ databases">
        <authorList>
            <person name="Steffen K."/>
            <person name="Cardenas P."/>
        </authorList>
    </citation>
    <scope>NUCLEOTIDE SEQUENCE</scope>
</reference>
<dbReference type="AlphaFoldDB" id="A0AA35S6Z3"/>
<keyword evidence="1" id="KW-1133">Transmembrane helix</keyword>
<protein>
    <submittedName>
        <fullName evidence="2">Uncharacterized protein</fullName>
    </submittedName>
</protein>
<gene>
    <name evidence="2" type="ORF">GBAR_LOCUS13889</name>
</gene>
<keyword evidence="3" id="KW-1185">Reference proteome</keyword>
<feature type="transmembrane region" description="Helical" evidence="1">
    <location>
        <begin position="67"/>
        <end position="88"/>
    </location>
</feature>
<keyword evidence="1" id="KW-0812">Transmembrane</keyword>
<proteinExistence type="predicted"/>
<name>A0AA35S6Z3_GEOBA</name>
<feature type="transmembrane region" description="Helical" evidence="1">
    <location>
        <begin position="108"/>
        <end position="133"/>
    </location>
</feature>
<evidence type="ECO:0000313" key="2">
    <source>
        <dbReference type="EMBL" id="CAI8023793.1"/>
    </source>
</evidence>
<keyword evidence="1" id="KW-0472">Membrane</keyword>
<dbReference type="Proteomes" id="UP001174909">
    <property type="component" value="Unassembled WGS sequence"/>
</dbReference>